<comment type="caution">
    <text evidence="1">The sequence shown here is derived from an EMBL/GenBank/DDBJ whole genome shotgun (WGS) entry which is preliminary data.</text>
</comment>
<dbReference type="Proteomes" id="UP001497535">
    <property type="component" value="Unassembled WGS sequence"/>
</dbReference>
<accession>A0ACB0XKT9</accession>
<name>A0ACB0XKT9_MELEN</name>
<keyword evidence="2" id="KW-1185">Reference proteome</keyword>
<evidence type="ECO:0000313" key="2">
    <source>
        <dbReference type="Proteomes" id="UP001497535"/>
    </source>
</evidence>
<dbReference type="EMBL" id="CAVMJV010000001">
    <property type="protein sequence ID" value="CAK5006633.1"/>
    <property type="molecule type" value="Genomic_DNA"/>
</dbReference>
<organism evidence="1 2">
    <name type="scientific">Meloidogyne enterolobii</name>
    <name type="common">Root-knot nematode worm</name>
    <name type="synonym">Meloidogyne mayaguensis</name>
    <dbReference type="NCBI Taxonomy" id="390850"/>
    <lineage>
        <taxon>Eukaryota</taxon>
        <taxon>Metazoa</taxon>
        <taxon>Ecdysozoa</taxon>
        <taxon>Nematoda</taxon>
        <taxon>Chromadorea</taxon>
        <taxon>Rhabditida</taxon>
        <taxon>Tylenchina</taxon>
        <taxon>Tylenchomorpha</taxon>
        <taxon>Tylenchoidea</taxon>
        <taxon>Meloidogynidae</taxon>
        <taxon>Meloidogyninae</taxon>
        <taxon>Meloidogyne</taxon>
    </lineage>
</organism>
<gene>
    <name evidence="1" type="ORF">MENTE1834_LOCUS546</name>
</gene>
<proteinExistence type="predicted"/>
<evidence type="ECO:0000313" key="1">
    <source>
        <dbReference type="EMBL" id="CAK5006633.1"/>
    </source>
</evidence>
<sequence>MRKSQLWAVGLNNYKTKFPNCSLIEEIYSRHYPFGKLKTTQWLLQTLLLFSAMYFPYFASNRASIYLILPAIVSFIHWLLYYCTVHLESQNNAKPIRLSTLFFAVCFVTF</sequence>
<protein>
    <submittedName>
        <fullName evidence="1">Uncharacterized protein</fullName>
    </submittedName>
</protein>
<reference evidence="1" key="1">
    <citation type="submission" date="2023-11" db="EMBL/GenBank/DDBJ databases">
        <authorList>
            <person name="Poullet M."/>
        </authorList>
    </citation>
    <scope>NUCLEOTIDE SEQUENCE</scope>
    <source>
        <strain evidence="1">E1834</strain>
    </source>
</reference>